<evidence type="ECO:0000256" key="15">
    <source>
        <dbReference type="ARBA" id="ARBA00042984"/>
    </source>
</evidence>
<evidence type="ECO:0000256" key="2">
    <source>
        <dbReference type="ARBA" id="ARBA00001964"/>
    </source>
</evidence>
<dbReference type="GO" id="GO:0004591">
    <property type="term" value="F:oxoglutarate dehydrogenase (succinyl-transferring) activity"/>
    <property type="evidence" value="ECO:0007669"/>
    <property type="project" value="UniProtKB-EC"/>
</dbReference>
<dbReference type="GO" id="GO:0005759">
    <property type="term" value="C:mitochondrial matrix"/>
    <property type="evidence" value="ECO:0007669"/>
    <property type="project" value="UniProtKB-SubCell"/>
</dbReference>
<evidence type="ECO:0000256" key="13">
    <source>
        <dbReference type="ARBA" id="ARBA00037426"/>
    </source>
</evidence>
<dbReference type="Pfam" id="PF16078">
    <property type="entry name" value="2-oxogl_dehyd_N"/>
    <property type="match status" value="1"/>
</dbReference>
<comment type="similarity">
    <text evidence="4">Belongs to the alpha-ketoglutarate dehydrogenase family.</text>
</comment>
<evidence type="ECO:0000256" key="1">
    <source>
        <dbReference type="ARBA" id="ARBA00001946"/>
    </source>
</evidence>
<dbReference type="InterPro" id="IPR011603">
    <property type="entry name" value="2oxoglutarate_DH_E1"/>
</dbReference>
<feature type="domain" description="Transketolase-like pyrimidine-binding" evidence="17">
    <location>
        <begin position="652"/>
        <end position="862"/>
    </location>
</feature>
<evidence type="ECO:0000256" key="12">
    <source>
        <dbReference type="ARBA" id="ARBA00023128"/>
    </source>
</evidence>
<evidence type="ECO:0000256" key="10">
    <source>
        <dbReference type="ARBA" id="ARBA00023002"/>
    </source>
</evidence>
<protein>
    <recommendedName>
        <fullName evidence="14">2-oxoglutarate dehydrogenase, mitochondrial</fullName>
        <ecNumber evidence="5">1.2.4.2</ecNumber>
    </recommendedName>
    <alternativeName>
        <fullName evidence="15">2-oxoglutarate dehydrogenase complex component E1</fullName>
    </alternativeName>
</protein>
<proteinExistence type="inferred from homology"/>
<evidence type="ECO:0000256" key="8">
    <source>
        <dbReference type="ARBA" id="ARBA00022842"/>
    </source>
</evidence>
<comment type="cofactor">
    <cofactor evidence="1">
        <name>Mg(2+)</name>
        <dbReference type="ChEBI" id="CHEBI:18420"/>
    </cofactor>
</comment>
<keyword evidence="12" id="KW-0496">Mitochondrion</keyword>
<dbReference type="eggNOG" id="KOG0450">
    <property type="taxonomic scope" value="Eukaryota"/>
</dbReference>
<dbReference type="NCBIfam" id="TIGR00239">
    <property type="entry name" value="2oxo_dh_E1"/>
    <property type="match status" value="1"/>
</dbReference>
<dbReference type="VEuPathDB" id="FungiDB:AMAG_07311"/>
<dbReference type="FunFam" id="1.10.287.1150:FF:000002">
    <property type="entry name" value="2-oxoglutarate dehydrogenase E1 component"/>
    <property type="match status" value="1"/>
</dbReference>
<evidence type="ECO:0000256" key="16">
    <source>
        <dbReference type="ARBA" id="ARBA00051911"/>
    </source>
</evidence>
<evidence type="ECO:0000256" key="5">
    <source>
        <dbReference type="ARBA" id="ARBA00012280"/>
    </source>
</evidence>
<dbReference type="GO" id="GO:0045252">
    <property type="term" value="C:oxoglutarate dehydrogenase complex"/>
    <property type="evidence" value="ECO:0007669"/>
    <property type="project" value="TreeGrafter"/>
</dbReference>
<comment type="cofactor">
    <cofactor evidence="2">
        <name>thiamine diphosphate</name>
        <dbReference type="ChEBI" id="CHEBI:58937"/>
    </cofactor>
</comment>
<evidence type="ECO:0000256" key="7">
    <source>
        <dbReference type="ARBA" id="ARBA00022723"/>
    </source>
</evidence>
<evidence type="ECO:0000259" key="17">
    <source>
        <dbReference type="SMART" id="SM00861"/>
    </source>
</evidence>
<dbReference type="EC" id="1.2.4.2" evidence="5"/>
<keyword evidence="9" id="KW-0809">Transit peptide</keyword>
<dbReference type="PANTHER" id="PTHR23152:SF4">
    <property type="entry name" value="2-OXOADIPATE DEHYDROGENASE COMPLEX COMPONENT E1"/>
    <property type="match status" value="1"/>
</dbReference>
<dbReference type="SMART" id="SM00861">
    <property type="entry name" value="Transket_pyr"/>
    <property type="match status" value="1"/>
</dbReference>
<dbReference type="Gene3D" id="3.40.50.12470">
    <property type="match status" value="1"/>
</dbReference>
<comment type="catalytic activity">
    <reaction evidence="16">
        <text>N(6)-[(R)-lipoyl]-L-lysyl-[protein] + 2-oxoglutarate + H(+) = N(6)-[(R)-S(8)-succinyldihydrolipoyl]-L-lysyl-[protein] + CO2</text>
        <dbReference type="Rhea" id="RHEA:12188"/>
        <dbReference type="Rhea" id="RHEA-COMP:10474"/>
        <dbReference type="Rhea" id="RHEA-COMP:20092"/>
        <dbReference type="ChEBI" id="CHEBI:15378"/>
        <dbReference type="ChEBI" id="CHEBI:16526"/>
        <dbReference type="ChEBI" id="CHEBI:16810"/>
        <dbReference type="ChEBI" id="CHEBI:83099"/>
        <dbReference type="ChEBI" id="CHEBI:83120"/>
        <dbReference type="EC" id="1.2.4.2"/>
    </reaction>
</comment>
<evidence type="ECO:0000256" key="3">
    <source>
        <dbReference type="ARBA" id="ARBA00004305"/>
    </source>
</evidence>
<evidence type="ECO:0000256" key="4">
    <source>
        <dbReference type="ARBA" id="ARBA00006936"/>
    </source>
</evidence>
<dbReference type="EMBL" id="GG745339">
    <property type="protein sequence ID" value="KNE62056.1"/>
    <property type="molecule type" value="Genomic_DNA"/>
</dbReference>
<dbReference type="FunFam" id="3.40.50.12470:FF:000003">
    <property type="entry name" value="2-oxoglutarate dehydrogenase E1 component"/>
    <property type="match status" value="1"/>
</dbReference>
<evidence type="ECO:0000256" key="11">
    <source>
        <dbReference type="ARBA" id="ARBA00023052"/>
    </source>
</evidence>
<keyword evidence="8" id="KW-0460">Magnesium</keyword>
<comment type="function">
    <text evidence="13">The 2-oxoglutarate dehydrogenase complex catalyzes the overall conversion of 2-oxoglutarate to succinyl-CoA and CO(2). It contains multiple copies of three enzymatic components: 2-oxoglutarate dehydrogenase (E1), dihydrolipoamide succinyltransferase (E2) and lipoamide dehydrogenase (E3).</text>
</comment>
<dbReference type="InterPro" id="IPR032106">
    <property type="entry name" value="2-oxogl_dehyd_N"/>
</dbReference>
<dbReference type="FunFam" id="3.40.50.970:FF:000002">
    <property type="entry name" value="2-oxoglutarate dehydrogenase, E1 component"/>
    <property type="match status" value="1"/>
</dbReference>
<keyword evidence="10" id="KW-0560">Oxidoreductase</keyword>
<dbReference type="PANTHER" id="PTHR23152">
    <property type="entry name" value="2-OXOGLUTARATE DEHYDROGENASE"/>
    <property type="match status" value="1"/>
</dbReference>
<dbReference type="InterPro" id="IPR031717">
    <property type="entry name" value="ODO-1/KGD_C"/>
</dbReference>
<accession>A0A0L0SHS5</accession>
<dbReference type="InterPro" id="IPR042179">
    <property type="entry name" value="KGD_C_sf"/>
</dbReference>
<name>A0A0L0SHS5_ALLM3</name>
<dbReference type="GO" id="GO:0030976">
    <property type="term" value="F:thiamine pyrophosphate binding"/>
    <property type="evidence" value="ECO:0007669"/>
    <property type="project" value="InterPro"/>
</dbReference>
<reference evidence="19" key="2">
    <citation type="submission" date="2009-11" db="EMBL/GenBank/DDBJ databases">
        <title>The Genome Sequence of Allomyces macrogynus strain ATCC 38327.</title>
        <authorList>
            <consortium name="The Broad Institute Genome Sequencing Platform"/>
            <person name="Russ C."/>
            <person name="Cuomo C."/>
            <person name="Shea T."/>
            <person name="Young S.K."/>
            <person name="Zeng Q."/>
            <person name="Koehrsen M."/>
            <person name="Haas B."/>
            <person name="Borodovsky M."/>
            <person name="Guigo R."/>
            <person name="Alvarado L."/>
            <person name="Berlin A."/>
            <person name="Borenstein D."/>
            <person name="Chen Z."/>
            <person name="Engels R."/>
            <person name="Freedman E."/>
            <person name="Gellesch M."/>
            <person name="Goldberg J."/>
            <person name="Griggs A."/>
            <person name="Gujja S."/>
            <person name="Heiman D."/>
            <person name="Hepburn T."/>
            <person name="Howarth C."/>
            <person name="Jen D."/>
            <person name="Larson L."/>
            <person name="Lewis B."/>
            <person name="Mehta T."/>
            <person name="Park D."/>
            <person name="Pearson M."/>
            <person name="Roberts A."/>
            <person name="Saif S."/>
            <person name="Shenoy N."/>
            <person name="Sisk P."/>
            <person name="Stolte C."/>
            <person name="Sykes S."/>
            <person name="Walk T."/>
            <person name="White J."/>
            <person name="Yandava C."/>
            <person name="Burger G."/>
            <person name="Gray M.W."/>
            <person name="Holland P.W.H."/>
            <person name="King N."/>
            <person name="Lang F.B.F."/>
            <person name="Roger A.J."/>
            <person name="Ruiz-Trillo I."/>
            <person name="Lander E."/>
            <person name="Nusbaum C."/>
        </authorList>
    </citation>
    <scope>NUCLEOTIDE SEQUENCE [LARGE SCALE GENOMIC DNA]</scope>
    <source>
        <strain evidence="19">ATCC 38327</strain>
    </source>
</reference>
<dbReference type="STRING" id="578462.A0A0L0SHS5"/>
<dbReference type="InterPro" id="IPR001017">
    <property type="entry name" value="DH_E1"/>
</dbReference>
<dbReference type="InterPro" id="IPR005475">
    <property type="entry name" value="Transketolase-like_Pyr-bd"/>
</dbReference>
<dbReference type="Gene3D" id="3.40.50.11610">
    <property type="entry name" value="Multifunctional 2-oxoglutarate metabolism enzyme, C-terminal domain"/>
    <property type="match status" value="1"/>
</dbReference>
<evidence type="ECO:0000313" key="18">
    <source>
        <dbReference type="EMBL" id="KNE62056.1"/>
    </source>
</evidence>
<dbReference type="PIRSF" id="PIRSF000157">
    <property type="entry name" value="Oxoglu_dh_E1"/>
    <property type="match status" value="1"/>
</dbReference>
<dbReference type="GO" id="GO:0046872">
    <property type="term" value="F:metal ion binding"/>
    <property type="evidence" value="ECO:0007669"/>
    <property type="project" value="UniProtKB-KW"/>
</dbReference>
<evidence type="ECO:0000313" key="19">
    <source>
        <dbReference type="Proteomes" id="UP000054350"/>
    </source>
</evidence>
<keyword evidence="7" id="KW-0479">Metal-binding</keyword>
<dbReference type="CDD" id="cd02016">
    <property type="entry name" value="TPP_E1_OGDC_like"/>
    <property type="match status" value="1"/>
</dbReference>
<dbReference type="GO" id="GO:0006099">
    <property type="term" value="P:tricarboxylic acid cycle"/>
    <property type="evidence" value="ECO:0007669"/>
    <property type="project" value="UniProtKB-KW"/>
</dbReference>
<dbReference type="Proteomes" id="UP000054350">
    <property type="component" value="Unassembled WGS sequence"/>
</dbReference>
<dbReference type="Gene3D" id="3.40.50.970">
    <property type="match status" value="1"/>
</dbReference>
<comment type="subcellular location">
    <subcellularLocation>
        <location evidence="3">Mitochondrion matrix</location>
    </subcellularLocation>
</comment>
<evidence type="ECO:0000256" key="9">
    <source>
        <dbReference type="ARBA" id="ARBA00022946"/>
    </source>
</evidence>
<dbReference type="OMA" id="RDSYCRT"/>
<dbReference type="Pfam" id="PF16870">
    <property type="entry name" value="OxoGdeHyase_C"/>
    <property type="match status" value="1"/>
</dbReference>
<sequence length="1060" mass="117604">MSSRLLQASSTAALAAARSSLRRQAAPALASASTAGCVLARKYATANNEAFLAGNAANYVDEMYAAWRKDPTSVHVSWQAYFANVERGAAPGAAFTAPPSLAPNVGATAAMDSVEVPVLPTNASSPGEIVDHLKVQLLARAYQVRGHHLAKLDPLGIHSSESQGNPPELEPSYYGFSEADLDRKFALGPGMLPGYRTSSPQLTLREIVQSLQATYCGTIGIEYAHIPDRGQCDWLRERIEVPNRVAFSREDKHMILDRLIWSDSFERFVATKFPSEKRFGLEGCEALIPGMKALIDRSVDLGVESIVMGMPHRGRLNVLSNVVRKPNESIFCEFSGTVEPNMAEGSGDVKYHLGMNYDRPTPSGKRVHLSLVANPSHLEAVNPVVEGKTRAIQFYAGDNERSKAMPVLLHGDAAFAGQGIVYETLGFADLPQYATGGTVHIIVNNQIGFTTDPRFSRSTPYCSDVAKTVGAPILHVNGDDVEAVVYACKLAGEWRQKFKKDVVVDIVCYRRHGHNEIDQPMFTQPRMYQIINKQKPVLEKYIEQLLAEGTFTAAEIEAMKQRVWTMLEESYTQSKDYQPTPKDWVSSSWHGFMSPKELASLTVAPRDTGLDRDLLRQIGTKVSTIPDTFTPHSLIKRIIGQRLKTVEEGEGLDWATAEAIAFGSLLMERTHLRLSGQDVERGTFSQRHAVLHDQQTEQTYTALNHLSPDQANFTVSNSSLSEYGVLGFELGYSLVSPNSLVIWEAQFGDFANNAQCIIDQFIASGEKKWLQRTGLVLSLPHGYDGQGPEHSSSRIERFLQLCDEDPYKFPTPEELARQHQDCNMQVCYPSTPANYFHVLRRQVHRDFRKPLIMPFSKSLLRHPLARSSLADMGPGTRFQRFLPEVAPESLLPPEEIKTVLLCSGQVYYALARAREVNQIKDVVIGRVEQISPFPFDKVQQFVDQYPNAVVRWVQEEPMNMGPWPFVAPRIQTAMRHSQHHSLAAQRARVEQDPSLVERLTPHGQPLSAPVLYAGRAPSGAVATGNKKQHLKEERALISEALFGEIRPVASVESGVPVYQV</sequence>
<dbReference type="Pfam" id="PF00676">
    <property type="entry name" value="E1_dh"/>
    <property type="match status" value="1"/>
</dbReference>
<evidence type="ECO:0000256" key="6">
    <source>
        <dbReference type="ARBA" id="ARBA00022532"/>
    </source>
</evidence>
<dbReference type="Gene3D" id="1.10.287.1150">
    <property type="entry name" value="TPP helical domain"/>
    <property type="match status" value="1"/>
</dbReference>
<keyword evidence="6" id="KW-0816">Tricarboxylic acid cycle</keyword>
<dbReference type="OrthoDB" id="413077at2759"/>
<evidence type="ECO:0000256" key="14">
    <source>
        <dbReference type="ARBA" id="ARBA00040267"/>
    </source>
</evidence>
<keyword evidence="19" id="KW-1185">Reference proteome</keyword>
<dbReference type="NCBIfam" id="NF008907">
    <property type="entry name" value="PRK12270.1"/>
    <property type="match status" value="1"/>
</dbReference>
<dbReference type="SUPFAM" id="SSF52518">
    <property type="entry name" value="Thiamin diphosphate-binding fold (THDP-binding)"/>
    <property type="match status" value="2"/>
</dbReference>
<dbReference type="InterPro" id="IPR029061">
    <property type="entry name" value="THDP-binding"/>
</dbReference>
<dbReference type="Pfam" id="PF02779">
    <property type="entry name" value="Transket_pyr"/>
    <property type="match status" value="1"/>
</dbReference>
<dbReference type="AlphaFoldDB" id="A0A0L0SHS5"/>
<dbReference type="EMBL" id="GG745339">
    <property type="protein sequence ID" value="KNE62055.1"/>
    <property type="molecule type" value="Genomic_DNA"/>
</dbReference>
<gene>
    <name evidence="18" type="ORF">AMAG_07311</name>
</gene>
<dbReference type="NCBIfam" id="NF006914">
    <property type="entry name" value="PRK09404.1"/>
    <property type="match status" value="1"/>
</dbReference>
<keyword evidence="11" id="KW-0786">Thiamine pyrophosphate</keyword>
<reference evidence="18 19" key="1">
    <citation type="submission" date="2009-11" db="EMBL/GenBank/DDBJ databases">
        <title>Annotation of Allomyces macrogynus ATCC 38327.</title>
        <authorList>
            <consortium name="The Broad Institute Genome Sequencing Platform"/>
            <person name="Russ C."/>
            <person name="Cuomo C."/>
            <person name="Burger G."/>
            <person name="Gray M.W."/>
            <person name="Holland P.W.H."/>
            <person name="King N."/>
            <person name="Lang F.B.F."/>
            <person name="Roger A.J."/>
            <person name="Ruiz-Trillo I."/>
            <person name="Young S.K."/>
            <person name="Zeng Q."/>
            <person name="Gargeya S."/>
            <person name="Fitzgerald M."/>
            <person name="Haas B."/>
            <person name="Abouelleil A."/>
            <person name="Alvarado L."/>
            <person name="Arachchi H.M."/>
            <person name="Berlin A."/>
            <person name="Chapman S.B."/>
            <person name="Gearin G."/>
            <person name="Goldberg J."/>
            <person name="Griggs A."/>
            <person name="Gujja S."/>
            <person name="Hansen M."/>
            <person name="Heiman D."/>
            <person name="Howarth C."/>
            <person name="Larimer J."/>
            <person name="Lui A."/>
            <person name="MacDonald P.J.P."/>
            <person name="McCowen C."/>
            <person name="Montmayeur A."/>
            <person name="Murphy C."/>
            <person name="Neiman D."/>
            <person name="Pearson M."/>
            <person name="Priest M."/>
            <person name="Roberts A."/>
            <person name="Saif S."/>
            <person name="Shea T."/>
            <person name="Sisk P."/>
            <person name="Stolte C."/>
            <person name="Sykes S."/>
            <person name="Wortman J."/>
            <person name="Nusbaum C."/>
            <person name="Birren B."/>
        </authorList>
    </citation>
    <scope>NUCLEOTIDE SEQUENCE [LARGE SCALE GENOMIC DNA]</scope>
    <source>
        <strain evidence="18 19">ATCC 38327</strain>
    </source>
</reference>
<organism evidence="18 19">
    <name type="scientific">Allomyces macrogynus (strain ATCC 38327)</name>
    <name type="common">Allomyces javanicus var. macrogynus</name>
    <dbReference type="NCBI Taxonomy" id="578462"/>
    <lineage>
        <taxon>Eukaryota</taxon>
        <taxon>Fungi</taxon>
        <taxon>Fungi incertae sedis</taxon>
        <taxon>Blastocladiomycota</taxon>
        <taxon>Blastocladiomycetes</taxon>
        <taxon>Blastocladiales</taxon>
        <taxon>Blastocladiaceae</taxon>
        <taxon>Allomyces</taxon>
    </lineage>
</organism>